<gene>
    <name evidence="2" type="ORF">OMQ_01234</name>
</gene>
<reference evidence="2 3" key="1">
    <citation type="submission" date="2013-03" db="EMBL/GenBank/DDBJ databases">
        <title>The Genome Sequence of Enterococcus saccharolyticus ATCC_43076 (Illumina only assembly).</title>
        <authorList>
            <consortium name="The Broad Institute Genomics Platform"/>
            <consortium name="The Broad Institute Genome Sequencing Center for Infectious Disease"/>
            <person name="Earl A."/>
            <person name="Russ C."/>
            <person name="Gilmore M."/>
            <person name="Surin D."/>
            <person name="Walker B."/>
            <person name="Young S."/>
            <person name="Zeng Q."/>
            <person name="Gargeya S."/>
            <person name="Fitzgerald M."/>
            <person name="Haas B."/>
            <person name="Abouelleil A."/>
            <person name="Allen A.W."/>
            <person name="Alvarado L."/>
            <person name="Arachchi H.M."/>
            <person name="Berlin A.M."/>
            <person name="Chapman S.B."/>
            <person name="Gainer-Dewar J."/>
            <person name="Goldberg J."/>
            <person name="Griggs A."/>
            <person name="Gujja S."/>
            <person name="Hansen M."/>
            <person name="Howarth C."/>
            <person name="Imamovic A."/>
            <person name="Ireland A."/>
            <person name="Larimer J."/>
            <person name="McCowan C."/>
            <person name="Murphy C."/>
            <person name="Pearson M."/>
            <person name="Poon T.W."/>
            <person name="Priest M."/>
            <person name="Roberts A."/>
            <person name="Saif S."/>
            <person name="Shea T."/>
            <person name="Sisk P."/>
            <person name="Sykes S."/>
            <person name="Wortman J."/>
            <person name="Nusbaum C."/>
            <person name="Birren B."/>
        </authorList>
    </citation>
    <scope>NUCLEOTIDE SEQUENCE [LARGE SCALE GENOMIC DNA]</scope>
    <source>
        <strain evidence="2 3">ATCC 43076</strain>
    </source>
</reference>
<evidence type="ECO:0000313" key="2">
    <source>
        <dbReference type="EMBL" id="EOT29282.1"/>
    </source>
</evidence>
<feature type="domain" description="FAD/NAD(P)-binding" evidence="1">
    <location>
        <begin position="3"/>
        <end position="35"/>
    </location>
</feature>
<dbReference type="GO" id="GO:0016491">
    <property type="term" value="F:oxidoreductase activity"/>
    <property type="evidence" value="ECO:0007669"/>
    <property type="project" value="InterPro"/>
</dbReference>
<keyword evidence="3" id="KW-1185">Reference proteome</keyword>
<dbReference type="eggNOG" id="COG0492">
    <property type="taxonomic scope" value="Bacteria"/>
</dbReference>
<proteinExistence type="predicted"/>
<dbReference type="PATRIC" id="fig|1139996.3.peg.1213"/>
<dbReference type="InterPro" id="IPR023753">
    <property type="entry name" value="FAD/NAD-binding_dom"/>
</dbReference>
<dbReference type="OrthoDB" id="9806179at2"/>
<dbReference type="InterPro" id="IPR036188">
    <property type="entry name" value="FAD/NAD-bd_sf"/>
</dbReference>
<comment type="caution">
    <text evidence="2">The sequence shown here is derived from an EMBL/GenBank/DDBJ whole genome shotgun (WGS) entry which is preliminary data.</text>
</comment>
<name>S0JAE5_9ENTE</name>
<dbReference type="HOGENOM" id="CLU_2698995_0_0_9"/>
<dbReference type="SUPFAM" id="SSF51905">
    <property type="entry name" value="FAD/NAD(P)-binding domain"/>
    <property type="match status" value="1"/>
</dbReference>
<dbReference type="Gene3D" id="3.50.50.60">
    <property type="entry name" value="FAD/NAD(P)-binding domain"/>
    <property type="match status" value="1"/>
</dbReference>
<dbReference type="RefSeq" id="WP_016175031.1">
    <property type="nucleotide sequence ID" value="NZ_KE136389.1"/>
</dbReference>
<protein>
    <recommendedName>
        <fullName evidence="1">FAD/NAD(P)-binding domain-containing protein</fullName>
    </recommendedName>
</protein>
<dbReference type="Proteomes" id="UP000014136">
    <property type="component" value="Unassembled WGS sequence"/>
</dbReference>
<evidence type="ECO:0000313" key="3">
    <source>
        <dbReference type="Proteomes" id="UP000014136"/>
    </source>
</evidence>
<dbReference type="STRING" id="41997.RV16_GL000836"/>
<accession>S0JAE5</accession>
<dbReference type="EMBL" id="AHYT01000004">
    <property type="protein sequence ID" value="EOT29282.1"/>
    <property type="molecule type" value="Genomic_DNA"/>
</dbReference>
<dbReference type="Pfam" id="PF07992">
    <property type="entry name" value="Pyr_redox_2"/>
    <property type="match status" value="1"/>
</dbReference>
<dbReference type="AlphaFoldDB" id="S0JAE5"/>
<organism evidence="2 3">
    <name type="scientific">Enterococcus saccharolyticus subsp. saccharolyticus ATCC 43076</name>
    <dbReference type="NCBI Taxonomy" id="1139996"/>
    <lineage>
        <taxon>Bacteria</taxon>
        <taxon>Bacillati</taxon>
        <taxon>Bacillota</taxon>
        <taxon>Bacilli</taxon>
        <taxon>Lactobacillales</taxon>
        <taxon>Enterococcaceae</taxon>
        <taxon>Enterococcus</taxon>
    </lineage>
</organism>
<evidence type="ECO:0000259" key="1">
    <source>
        <dbReference type="Pfam" id="PF07992"/>
    </source>
</evidence>
<sequence>MLYDCIVVGGGPAGANAALVLGRAKLNVLLIDDDQARNKVTHESHGFITNDRLSPTEIKKRAFNDLLKYPTIH</sequence>